<feature type="compositionally biased region" description="Basic and acidic residues" evidence="1">
    <location>
        <begin position="69"/>
        <end position="79"/>
    </location>
</feature>
<gene>
    <name evidence="3" type="ORF">H0H81_012323</name>
</gene>
<dbReference type="InterPro" id="IPR041457">
    <property type="entry name" value="CxC2_KDZ-assoc"/>
</dbReference>
<protein>
    <recommendedName>
        <fullName evidence="2">CxC2-like cysteine cluster KDZ transposase-associated domain-containing protein</fullName>
    </recommendedName>
</protein>
<evidence type="ECO:0000259" key="2">
    <source>
        <dbReference type="Pfam" id="PF18803"/>
    </source>
</evidence>
<proteinExistence type="predicted"/>
<feature type="compositionally biased region" description="Polar residues" evidence="1">
    <location>
        <begin position="26"/>
        <end position="38"/>
    </location>
</feature>
<dbReference type="Pfam" id="PF18758">
    <property type="entry name" value="KDZ"/>
    <property type="match status" value="1"/>
</dbReference>
<sequence>MSSYTTKNKRLKKGPAMLDSEWSRNMDVQTKFDNTQNGRITTRKTPLTRPLTLNPGVAPNTTNPPLSQDHQDYEMHTDVNADSQGHGPNRPKKKQYLGEYEAPKDVAEQESLAKVNSAPPIGQKNNPGVDRVGPDKNTFHPTEYGPRLSPDRREPVEDLPEIEIDGRNLFEQEEAQDMAYMAQPDRLFARRQAPDIQQPGMETPEVIEEEEETGVQDEGDEILPPVVQDLPTSDGLLNRYVCVIHTNGMHYLPLVYCACQGHDAVPTDLMNARLVPTSFFCYRTIFTAAALDDFCLSNLECKASAYQYWQKLQRITAGHGNPIDLDDFYRELRRMSRCWRWLKKIKWSGFRHTNTNPMEAVPGSLAIFCPTCPQPGVNLPEDWETDENKQVYIRSFVADGNFKADHVRHKNPGEDMWLSEGGGMTAKREDYENFIAEAERQKVRESKAPCANQFRVLETAMLLSKACDITGIVAIACARHGCFALNSLANLKKGERQANVDWAFLQALKTTNIGNIKQVIFMYDIVCQYIIHLRDWIGSKLPEDLEIERAIGLLHVHAHQLQCFFRYASSFIPGATIMAGEILESLWSTLNSISLMTWTSTWAHRSEVLDDHINDSNWKKLLNMHA</sequence>
<dbReference type="Pfam" id="PF18803">
    <property type="entry name" value="CxC2"/>
    <property type="match status" value="1"/>
</dbReference>
<keyword evidence="4" id="KW-1185">Reference proteome</keyword>
<reference evidence="3" key="1">
    <citation type="submission" date="2021-02" db="EMBL/GenBank/DDBJ databases">
        <authorList>
            <person name="Nieuwenhuis M."/>
            <person name="Van De Peppel L.J.J."/>
        </authorList>
    </citation>
    <scope>NUCLEOTIDE SEQUENCE</scope>
    <source>
        <strain evidence="3">D49</strain>
    </source>
</reference>
<dbReference type="Proteomes" id="UP000717328">
    <property type="component" value="Unassembled WGS sequence"/>
</dbReference>
<accession>A0A9P7GNX9</accession>
<dbReference type="EMBL" id="JABCKI010000456">
    <property type="protein sequence ID" value="KAG5650422.1"/>
    <property type="molecule type" value="Genomic_DNA"/>
</dbReference>
<dbReference type="PANTHER" id="PTHR33096:SF1">
    <property type="entry name" value="CXC1-LIKE CYSTEINE CLUSTER ASSOCIATED WITH KDZ TRANSPOSASES DOMAIN-CONTAINING PROTEIN"/>
    <property type="match status" value="1"/>
</dbReference>
<organism evidence="3 4">
    <name type="scientific">Sphagnurus paluster</name>
    <dbReference type="NCBI Taxonomy" id="117069"/>
    <lineage>
        <taxon>Eukaryota</taxon>
        <taxon>Fungi</taxon>
        <taxon>Dikarya</taxon>
        <taxon>Basidiomycota</taxon>
        <taxon>Agaricomycotina</taxon>
        <taxon>Agaricomycetes</taxon>
        <taxon>Agaricomycetidae</taxon>
        <taxon>Agaricales</taxon>
        <taxon>Tricholomatineae</taxon>
        <taxon>Lyophyllaceae</taxon>
        <taxon>Sphagnurus</taxon>
    </lineage>
</organism>
<comment type="caution">
    <text evidence="3">The sequence shown here is derived from an EMBL/GenBank/DDBJ whole genome shotgun (WGS) entry which is preliminary data.</text>
</comment>
<feature type="region of interest" description="Disordered" evidence="1">
    <location>
        <begin position="1"/>
        <end position="154"/>
    </location>
</feature>
<feature type="domain" description="CxC2-like cysteine cluster KDZ transposase-associated" evidence="2">
    <location>
        <begin position="238"/>
        <end position="317"/>
    </location>
</feature>
<dbReference type="OrthoDB" id="3214502at2759"/>
<dbReference type="PANTHER" id="PTHR33096">
    <property type="entry name" value="CXC2 DOMAIN-CONTAINING PROTEIN"/>
    <property type="match status" value="1"/>
</dbReference>
<evidence type="ECO:0000313" key="3">
    <source>
        <dbReference type="EMBL" id="KAG5650422.1"/>
    </source>
</evidence>
<dbReference type="InterPro" id="IPR040521">
    <property type="entry name" value="KDZ"/>
</dbReference>
<reference evidence="3" key="2">
    <citation type="submission" date="2021-10" db="EMBL/GenBank/DDBJ databases">
        <title>Phylogenomics reveals ancestral predisposition of the termite-cultivated fungus Termitomyces towards a domesticated lifestyle.</title>
        <authorList>
            <person name="Auxier B."/>
            <person name="Grum-Grzhimaylo A."/>
            <person name="Cardenas M.E."/>
            <person name="Lodge J.D."/>
            <person name="Laessoe T."/>
            <person name="Pedersen O."/>
            <person name="Smith M.E."/>
            <person name="Kuyper T.W."/>
            <person name="Franco-Molano E.A."/>
            <person name="Baroni T.J."/>
            <person name="Aanen D.K."/>
        </authorList>
    </citation>
    <scope>NUCLEOTIDE SEQUENCE</scope>
    <source>
        <strain evidence="3">D49</strain>
    </source>
</reference>
<feature type="compositionally biased region" description="Low complexity" evidence="1">
    <location>
        <begin position="39"/>
        <end position="55"/>
    </location>
</feature>
<feature type="compositionally biased region" description="Polar residues" evidence="1">
    <location>
        <begin position="59"/>
        <end position="68"/>
    </location>
</feature>
<name>A0A9P7GNX9_9AGAR</name>
<evidence type="ECO:0000256" key="1">
    <source>
        <dbReference type="SAM" id="MobiDB-lite"/>
    </source>
</evidence>
<dbReference type="AlphaFoldDB" id="A0A9P7GNX9"/>
<evidence type="ECO:0000313" key="4">
    <source>
        <dbReference type="Proteomes" id="UP000717328"/>
    </source>
</evidence>